<dbReference type="Proteomes" id="UP000095728">
    <property type="component" value="Unassembled WGS sequence"/>
</dbReference>
<protein>
    <submittedName>
        <fullName evidence="1">Uncharacterized protein</fullName>
    </submittedName>
</protein>
<accession>A0A1E5RVF2</accession>
<dbReference type="InParanoid" id="A0A1E5RVF2"/>
<keyword evidence="2" id="KW-1185">Reference proteome</keyword>
<sequence>MLVDLATISSAPSDNEKPTEGMQVIYDQLKKFCASGDENRHILVFDDVFNVAQSFFLPINDEFEKRLSGAMIALHRFISNGYFSSELNTNLLGIQKSKEVENLTAFEAISTQAPKNGERKIAFAKNNKQLTFEPDDIIEKRSKSLQNSNKEIKMSSILRVKNNPYAESEKLKSLRNDNVSVFDMLAEIISTDKSTKTRDEVAKGNAIRTAQRREQLANYFFTELSSLVRIQNFEVVLSVVGSLCATQKNFGINLNCSEVRGQIKDAEMGDDL</sequence>
<gene>
    <name evidence="1" type="ORF">AWRI3579_g502</name>
</gene>
<dbReference type="AlphaFoldDB" id="A0A1E5RVF2"/>
<evidence type="ECO:0000313" key="1">
    <source>
        <dbReference type="EMBL" id="OEJ90819.1"/>
    </source>
</evidence>
<name>A0A1E5RVF2_9ASCO</name>
<evidence type="ECO:0000313" key="2">
    <source>
        <dbReference type="Proteomes" id="UP000095728"/>
    </source>
</evidence>
<proteinExistence type="predicted"/>
<organism evidence="1 2">
    <name type="scientific">Hanseniaspora osmophila</name>
    <dbReference type="NCBI Taxonomy" id="56408"/>
    <lineage>
        <taxon>Eukaryota</taxon>
        <taxon>Fungi</taxon>
        <taxon>Dikarya</taxon>
        <taxon>Ascomycota</taxon>
        <taxon>Saccharomycotina</taxon>
        <taxon>Saccharomycetes</taxon>
        <taxon>Saccharomycodales</taxon>
        <taxon>Saccharomycodaceae</taxon>
        <taxon>Hanseniaspora</taxon>
    </lineage>
</organism>
<comment type="caution">
    <text evidence="1">The sequence shown here is derived from an EMBL/GenBank/DDBJ whole genome shotgun (WGS) entry which is preliminary data.</text>
</comment>
<reference evidence="2" key="1">
    <citation type="journal article" date="2016" name="Genome Announc.">
        <title>Genome sequences of three species of Hanseniaspora isolated from spontaneous wine fermentations.</title>
        <authorList>
            <person name="Sternes P.R."/>
            <person name="Lee D."/>
            <person name="Kutyna D.R."/>
            <person name="Borneman A.R."/>
        </authorList>
    </citation>
    <scope>NUCLEOTIDE SEQUENCE [LARGE SCALE GENOMIC DNA]</scope>
    <source>
        <strain evidence="2">AWRI3579</strain>
    </source>
</reference>
<dbReference type="EMBL" id="LPNM01000003">
    <property type="protein sequence ID" value="OEJ90819.1"/>
    <property type="molecule type" value="Genomic_DNA"/>
</dbReference>